<evidence type="ECO:0000313" key="1">
    <source>
        <dbReference type="EMBL" id="BAU55685.1"/>
    </source>
</evidence>
<evidence type="ECO:0000313" key="2">
    <source>
        <dbReference type="Proteomes" id="UP000218263"/>
    </source>
</evidence>
<gene>
    <name evidence="1" type="primary">btr_8</name>
    <name evidence="1" type="ORF">MgSA37_03877</name>
</gene>
<dbReference type="GO" id="GO:0043565">
    <property type="term" value="F:sequence-specific DNA binding"/>
    <property type="evidence" value="ECO:0007669"/>
    <property type="project" value="InterPro"/>
</dbReference>
<dbReference type="SUPFAM" id="SSF46689">
    <property type="entry name" value="Homeodomain-like"/>
    <property type="match status" value="2"/>
</dbReference>
<dbReference type="PANTHER" id="PTHR46796:SF7">
    <property type="entry name" value="ARAC FAMILY TRANSCRIPTIONAL REGULATOR"/>
    <property type="match status" value="1"/>
</dbReference>
<dbReference type="Pfam" id="PF12852">
    <property type="entry name" value="Cupin_6"/>
    <property type="match status" value="1"/>
</dbReference>
<organism evidence="1 2">
    <name type="scientific">Mucilaginibacter gotjawali</name>
    <dbReference type="NCBI Taxonomy" id="1550579"/>
    <lineage>
        <taxon>Bacteria</taxon>
        <taxon>Pseudomonadati</taxon>
        <taxon>Bacteroidota</taxon>
        <taxon>Sphingobacteriia</taxon>
        <taxon>Sphingobacteriales</taxon>
        <taxon>Sphingobacteriaceae</taxon>
        <taxon>Mucilaginibacter</taxon>
    </lineage>
</organism>
<protein>
    <submittedName>
        <fullName evidence="1">HTH-type transcriptional activator Btr</fullName>
    </submittedName>
</protein>
<dbReference type="SUPFAM" id="SSF51182">
    <property type="entry name" value="RmlC-like cupins"/>
    <property type="match status" value="1"/>
</dbReference>
<dbReference type="InterPro" id="IPR018062">
    <property type="entry name" value="HTH_AraC-typ_CS"/>
</dbReference>
<dbReference type="Proteomes" id="UP000218263">
    <property type="component" value="Chromosome"/>
</dbReference>
<dbReference type="AlphaFoldDB" id="A0A0X8X4Y8"/>
<dbReference type="InterPro" id="IPR032783">
    <property type="entry name" value="AraC_lig"/>
</dbReference>
<dbReference type="EMBL" id="AP017313">
    <property type="protein sequence ID" value="BAU55685.1"/>
    <property type="molecule type" value="Genomic_DNA"/>
</dbReference>
<dbReference type="RefSeq" id="WP_096354101.1">
    <property type="nucleotide sequence ID" value="NZ_AP017313.1"/>
</dbReference>
<dbReference type="InterPro" id="IPR009057">
    <property type="entry name" value="Homeodomain-like_sf"/>
</dbReference>
<dbReference type="InterPro" id="IPR014710">
    <property type="entry name" value="RmlC-like_jellyroll"/>
</dbReference>
<dbReference type="Pfam" id="PF12833">
    <property type="entry name" value="HTH_18"/>
    <property type="match status" value="1"/>
</dbReference>
<proteinExistence type="predicted"/>
<dbReference type="PANTHER" id="PTHR46796">
    <property type="entry name" value="HTH-TYPE TRANSCRIPTIONAL ACTIVATOR RHAS-RELATED"/>
    <property type="match status" value="1"/>
</dbReference>
<dbReference type="KEGG" id="mgot:MgSA37_03877"/>
<dbReference type="PROSITE" id="PS01124">
    <property type="entry name" value="HTH_ARAC_FAMILY_2"/>
    <property type="match status" value="1"/>
</dbReference>
<sequence>MDALSTVLEATRLRSVVYNKFPFAAPWGLDVVKDENSQFWRLVSGSCTVGSPDGRIIELAEGDLVFVPHGSAHWIADKSTSLRMPSPEFVKARRAGIEVFKGNGDVTILIAGHFEFAYQPLHPFLKDLPPIIHIKQYVTENQLLLKQVAELMLEELNNERPGSGVMLKCLSEIMFVSIIRAYLEQAVPDHGFLSALNDARISKALKLIQDSPQNDWTLESLSSEIGMSRSVFFNQFKKLLRETPLSYLTNWRIGQAQKLLLTDNSNISEIAANVGYQSEAAFNRIFKSKTGQTPAVYRRTHLLS</sequence>
<dbReference type="InterPro" id="IPR020449">
    <property type="entry name" value="Tscrpt_reg_AraC-type_HTH"/>
</dbReference>
<dbReference type="SMART" id="SM00342">
    <property type="entry name" value="HTH_ARAC"/>
    <property type="match status" value="1"/>
</dbReference>
<keyword evidence="2" id="KW-1185">Reference proteome</keyword>
<dbReference type="Gene3D" id="2.60.120.10">
    <property type="entry name" value="Jelly Rolls"/>
    <property type="match status" value="1"/>
</dbReference>
<dbReference type="InterPro" id="IPR011051">
    <property type="entry name" value="RmlC_Cupin_sf"/>
</dbReference>
<dbReference type="GO" id="GO:0003700">
    <property type="term" value="F:DNA-binding transcription factor activity"/>
    <property type="evidence" value="ECO:0007669"/>
    <property type="project" value="InterPro"/>
</dbReference>
<dbReference type="PROSITE" id="PS00041">
    <property type="entry name" value="HTH_ARAC_FAMILY_1"/>
    <property type="match status" value="1"/>
</dbReference>
<dbReference type="OrthoDB" id="2666928at2"/>
<dbReference type="InterPro" id="IPR050204">
    <property type="entry name" value="AraC_XylS_family_regulators"/>
</dbReference>
<accession>A0A0X8X4Y8</accession>
<dbReference type="InterPro" id="IPR018060">
    <property type="entry name" value="HTH_AraC"/>
</dbReference>
<name>A0A0X8X4Y8_9SPHI</name>
<dbReference type="PRINTS" id="PR00032">
    <property type="entry name" value="HTHARAC"/>
</dbReference>
<dbReference type="Gene3D" id="1.10.10.60">
    <property type="entry name" value="Homeodomain-like"/>
    <property type="match status" value="2"/>
</dbReference>
<reference evidence="1 2" key="1">
    <citation type="submission" date="2015-12" db="EMBL/GenBank/DDBJ databases">
        <title>Genome sequence of Mucilaginibacter gotjawali.</title>
        <authorList>
            <person name="Lee J.S."/>
            <person name="Lee K.C."/>
            <person name="Kim K.K."/>
            <person name="Lee B.W."/>
        </authorList>
    </citation>
    <scope>NUCLEOTIDE SEQUENCE [LARGE SCALE GENOMIC DNA]</scope>
    <source>
        <strain evidence="1 2">SA3-7</strain>
    </source>
</reference>